<feature type="region of interest" description="Disordered" evidence="1">
    <location>
        <begin position="121"/>
        <end position="164"/>
    </location>
</feature>
<gene>
    <name evidence="2" type="ORF">GLAREA_11858</name>
</gene>
<evidence type="ECO:0000256" key="1">
    <source>
        <dbReference type="SAM" id="MobiDB-lite"/>
    </source>
</evidence>
<evidence type="ECO:0000313" key="2">
    <source>
        <dbReference type="EMBL" id="EPE31776.1"/>
    </source>
</evidence>
<dbReference type="Proteomes" id="UP000016922">
    <property type="component" value="Unassembled WGS sequence"/>
</dbReference>
<name>S3DIF2_GLAL2</name>
<organism evidence="2 3">
    <name type="scientific">Glarea lozoyensis (strain ATCC 20868 / MF5171)</name>
    <dbReference type="NCBI Taxonomy" id="1116229"/>
    <lineage>
        <taxon>Eukaryota</taxon>
        <taxon>Fungi</taxon>
        <taxon>Dikarya</taxon>
        <taxon>Ascomycota</taxon>
        <taxon>Pezizomycotina</taxon>
        <taxon>Leotiomycetes</taxon>
        <taxon>Helotiales</taxon>
        <taxon>Helotiaceae</taxon>
        <taxon>Glarea</taxon>
    </lineage>
</organism>
<dbReference type="AlphaFoldDB" id="S3DIF2"/>
<dbReference type="OrthoDB" id="194443at2759"/>
<keyword evidence="3" id="KW-1185">Reference proteome</keyword>
<accession>S3DIF2</accession>
<evidence type="ECO:0000313" key="3">
    <source>
        <dbReference type="Proteomes" id="UP000016922"/>
    </source>
</evidence>
<reference evidence="2 3" key="1">
    <citation type="journal article" date="2013" name="BMC Genomics">
        <title>Genomics-driven discovery of the pneumocandin biosynthetic gene cluster in the fungus Glarea lozoyensis.</title>
        <authorList>
            <person name="Chen L."/>
            <person name="Yue Q."/>
            <person name="Zhang X."/>
            <person name="Xiang M."/>
            <person name="Wang C."/>
            <person name="Li S."/>
            <person name="Che Y."/>
            <person name="Ortiz-Lopez F.J."/>
            <person name="Bills G.F."/>
            <person name="Liu X."/>
            <person name="An Z."/>
        </authorList>
    </citation>
    <scope>NUCLEOTIDE SEQUENCE [LARGE SCALE GENOMIC DNA]</scope>
    <source>
        <strain evidence="3">ATCC 20868 / MF5171</strain>
    </source>
</reference>
<sequence length="164" mass="18747">MSLRSRLYSAAEVEFVFENTLPGSKLRSLFHDLIATEGPLSAKRLGHPMINAKEERATWRTLLETGEDVVRECAEVGFSTYCNDVSYKPWGYRNSKTYIRYGHYLEVEEWLDDRYPLFENIRSPSPRPASKSVEQIPPTPVKGRKPTSSTDDEKTESQLEILGS</sequence>
<dbReference type="HOGENOM" id="CLU_1619188_0_0_1"/>
<dbReference type="KEGG" id="glz:GLAREA_11858"/>
<dbReference type="GeneID" id="19470899"/>
<dbReference type="RefSeq" id="XP_008080831.1">
    <property type="nucleotide sequence ID" value="XM_008082640.1"/>
</dbReference>
<dbReference type="EMBL" id="KE145360">
    <property type="protein sequence ID" value="EPE31776.1"/>
    <property type="molecule type" value="Genomic_DNA"/>
</dbReference>
<proteinExistence type="predicted"/>
<protein>
    <submittedName>
        <fullName evidence="2">Uncharacterized protein</fullName>
    </submittedName>
</protein>